<dbReference type="AlphaFoldDB" id="A0A9P8L8I3"/>
<sequence>MSASPLQDFQKSLLAGWVDPNGLHHRRPAPSHTAGPWCAPASGVVCSSPSSPQPQRLRTPHRRNNRNVIAPQAKEASMIIDRRKPILMVDPPLFPVEESEDLRNCQQMPAQVLTVNASVKQTEAKIPKCPPPTPSPQRLPTPDIPELESDIFCDCCSNKSTTQNTKEVMVSREKARRKREIVYFGMRLTWSPTGEAQN</sequence>
<evidence type="ECO:0000256" key="1">
    <source>
        <dbReference type="SAM" id="MobiDB-lite"/>
    </source>
</evidence>
<accession>A0A9P8L8I3</accession>
<feature type="region of interest" description="Disordered" evidence="1">
    <location>
        <begin position="43"/>
        <end position="65"/>
    </location>
</feature>
<organism evidence="2 3">
    <name type="scientific">Trichoglossum hirsutum</name>
    <dbReference type="NCBI Taxonomy" id="265104"/>
    <lineage>
        <taxon>Eukaryota</taxon>
        <taxon>Fungi</taxon>
        <taxon>Dikarya</taxon>
        <taxon>Ascomycota</taxon>
        <taxon>Pezizomycotina</taxon>
        <taxon>Geoglossomycetes</taxon>
        <taxon>Geoglossales</taxon>
        <taxon>Geoglossaceae</taxon>
        <taxon>Trichoglossum</taxon>
    </lineage>
</organism>
<proteinExistence type="predicted"/>
<protein>
    <submittedName>
        <fullName evidence="2">Uncharacterized protein</fullName>
    </submittedName>
</protein>
<gene>
    <name evidence="2" type="ORF">GP486_005786</name>
</gene>
<dbReference type="EMBL" id="JAGHQM010001153">
    <property type="protein sequence ID" value="KAH0556290.1"/>
    <property type="molecule type" value="Genomic_DNA"/>
</dbReference>
<reference evidence="2" key="1">
    <citation type="submission" date="2021-03" db="EMBL/GenBank/DDBJ databases">
        <title>Comparative genomics and phylogenomic investigation of the class Geoglossomycetes provide insights into ecological specialization and systematics.</title>
        <authorList>
            <person name="Melie T."/>
            <person name="Pirro S."/>
            <person name="Miller A.N."/>
            <person name="Quandt A."/>
        </authorList>
    </citation>
    <scope>NUCLEOTIDE SEQUENCE</scope>
    <source>
        <strain evidence="2">CAQ_001_2017</strain>
    </source>
</reference>
<evidence type="ECO:0000313" key="2">
    <source>
        <dbReference type="EMBL" id="KAH0556290.1"/>
    </source>
</evidence>
<keyword evidence="3" id="KW-1185">Reference proteome</keyword>
<evidence type="ECO:0000313" key="3">
    <source>
        <dbReference type="Proteomes" id="UP000750711"/>
    </source>
</evidence>
<name>A0A9P8L8I3_9PEZI</name>
<comment type="caution">
    <text evidence="2">The sequence shown here is derived from an EMBL/GenBank/DDBJ whole genome shotgun (WGS) entry which is preliminary data.</text>
</comment>
<dbReference type="Proteomes" id="UP000750711">
    <property type="component" value="Unassembled WGS sequence"/>
</dbReference>